<accession>A0A6L2ND72</accession>
<proteinExistence type="predicted"/>
<evidence type="ECO:0000313" key="2">
    <source>
        <dbReference type="EMBL" id="GEU82525.1"/>
    </source>
</evidence>
<dbReference type="AlphaFoldDB" id="A0A6L2ND72"/>
<dbReference type="EMBL" id="BKCJ010008496">
    <property type="protein sequence ID" value="GEU82525.1"/>
    <property type="molecule type" value="Genomic_DNA"/>
</dbReference>
<feature type="compositionally biased region" description="Polar residues" evidence="1">
    <location>
        <begin position="82"/>
        <end position="92"/>
    </location>
</feature>
<sequence>MEENSRIRALDINRNCPKCGNPVDGHYCQGCALLQKKFKEDLFTSCIENEILQDSSEPSNDNTNVANAPREPFVANQDPEPFNNQTIKEIPPTVQSFDPKSDLVHDSPNVFDPPPQLPIYYCEFCGNDARYGHYCTPQVPFVYPKPCYNQDCDFPQDFHEF</sequence>
<protein>
    <submittedName>
        <fullName evidence="2">Uncharacterized protein</fullName>
    </submittedName>
</protein>
<feature type="compositionally biased region" description="Polar residues" evidence="1">
    <location>
        <begin position="54"/>
        <end position="66"/>
    </location>
</feature>
<evidence type="ECO:0000256" key="1">
    <source>
        <dbReference type="SAM" id="MobiDB-lite"/>
    </source>
</evidence>
<feature type="region of interest" description="Disordered" evidence="1">
    <location>
        <begin position="54"/>
        <end position="92"/>
    </location>
</feature>
<name>A0A6L2ND72_TANCI</name>
<reference evidence="2" key="1">
    <citation type="journal article" date="2019" name="Sci. Rep.">
        <title>Draft genome of Tanacetum cinerariifolium, the natural source of mosquito coil.</title>
        <authorList>
            <person name="Yamashiro T."/>
            <person name="Shiraishi A."/>
            <person name="Satake H."/>
            <person name="Nakayama K."/>
        </authorList>
    </citation>
    <scope>NUCLEOTIDE SEQUENCE</scope>
</reference>
<gene>
    <name evidence="2" type="ORF">Tci_054503</name>
</gene>
<comment type="caution">
    <text evidence="2">The sequence shown here is derived from an EMBL/GenBank/DDBJ whole genome shotgun (WGS) entry which is preliminary data.</text>
</comment>
<organism evidence="2">
    <name type="scientific">Tanacetum cinerariifolium</name>
    <name type="common">Dalmatian daisy</name>
    <name type="synonym">Chrysanthemum cinerariifolium</name>
    <dbReference type="NCBI Taxonomy" id="118510"/>
    <lineage>
        <taxon>Eukaryota</taxon>
        <taxon>Viridiplantae</taxon>
        <taxon>Streptophyta</taxon>
        <taxon>Embryophyta</taxon>
        <taxon>Tracheophyta</taxon>
        <taxon>Spermatophyta</taxon>
        <taxon>Magnoliopsida</taxon>
        <taxon>eudicotyledons</taxon>
        <taxon>Gunneridae</taxon>
        <taxon>Pentapetalae</taxon>
        <taxon>asterids</taxon>
        <taxon>campanulids</taxon>
        <taxon>Asterales</taxon>
        <taxon>Asteraceae</taxon>
        <taxon>Asteroideae</taxon>
        <taxon>Anthemideae</taxon>
        <taxon>Anthemidinae</taxon>
        <taxon>Tanacetum</taxon>
    </lineage>
</organism>